<dbReference type="GO" id="GO:0034472">
    <property type="term" value="P:snRNA 3'-end processing"/>
    <property type="evidence" value="ECO:0007669"/>
    <property type="project" value="TreeGrafter"/>
</dbReference>
<sequence>MSEAFRLIETGGDPRSHLALDYSVVLPLLLSRLGLEAAPFLSRYAQTGTVLRYLDLNYRSIQRQVKEELQLEKQQIGSSGDSEARLFESGTAEERARIVLAELARLEQRERHYVPPPKKTGSHTDKHTLLDNQVFRQEIAIIIVVLVLRCRRPMIEIQSLIQSLRAVRDPGSLVYAIVANNPTEFSPTIDTLLDSDDRYNNVKDILPRLCKLADYRTWDVRQRLVDRKVFPNLAIELTIEHCHDEIGFMNRILKGQPEWLTNSRGPVTRTSMTSIMEFVFSSLNDELISDRPDNIAINRLLRILSGMVGLMGLSLTAEQMEISLGVLEMAPAEPCTVNFKVCLILMSAAQLLKYSEPRTRRILRTLLDCADSPQVLMLWIYFQSKLLPKIDEFASRALSMEIVVPRSGLMDLSTFFTTLFTDEELASCALGLGRPVSSSPYKTNGSSAVPTPATPSTTIVSSTEASEIRSISNFCVSHLLDRGVFIRSSTDVRTWVLDQIQATDVPLDDNMIPLLQAYTKAISKSDGLTRIPEHDIRTFFANPCQDLTPAKVLLTLYMLLNNEVCLETLGLDSANRNREYDATLLQYVQIRKVLLFVQEFQRGVAFKAVQPMFLKLINSQFPELFDVSTLLLEEEKRFTSSTASQASNSSHRRVSGSPFTPLITTPHTTSAESSAWVDTHYRALEQHLLYPEDAIKAYYAFQRLPQADRQMLAGSIVQMSLPSLLDPESDPTVMEVFKKTWDQLNTIMPHDLWAMTVDTLLPRSSNSFLPPHLATATASQGGSGSVANQLLNQAPFHQQKNKDVYTFEWLVQDPLLLFKVDPRVFRSPTIFRMFIQILGAVLVGSRHWYRKHFNSSQAILNNHQNMIPIQSQKHRVFKESNLTALIYIQDSSVIQFLFEICQRRPEDIEEALAQEEAATAAAVAMSGNYMEDEFSAHNRNGGNRKNSAAGQRKPVSHGKEHLQSPISDVLREIQIVTFNFLHQLFIDIKILPKLVHFQGYSPELLPATIAGMESLHATTDYLQELLYSTPAAATSVVLPGVGTPVTSSTGSMLAGGPGPGSLSSPAGLVVADGAIGAPGAVGGTVIGAGGLNPAAAAAAAAAAASTPLDLTLHLFALRLSVLVCEKYPLVRTKDMAEGFILERIGYLAVSSNFSQEVLDSAKILARAFPSLHGQIIGTLQEAYGLERQRELDGFIESVRQMALDPVLWNKTLL</sequence>
<keyword evidence="6" id="KW-1185">Reference proteome</keyword>
<dbReference type="GO" id="GO:0032039">
    <property type="term" value="C:integrator complex"/>
    <property type="evidence" value="ECO:0007669"/>
    <property type="project" value="InterPro"/>
</dbReference>
<feature type="region of interest" description="Disordered" evidence="4">
    <location>
        <begin position="934"/>
        <end position="961"/>
    </location>
</feature>
<comment type="similarity">
    <text evidence="2">Belongs to the Integrator subunit 2 family.</text>
</comment>
<evidence type="ECO:0000313" key="6">
    <source>
        <dbReference type="Proteomes" id="UP001194580"/>
    </source>
</evidence>
<dbReference type="PRINTS" id="PR02105">
    <property type="entry name" value="INTSUBUNIT2"/>
</dbReference>
<dbReference type="InterPro" id="IPR026236">
    <property type="entry name" value="Int2_metazoa"/>
</dbReference>
<comment type="subcellular location">
    <subcellularLocation>
        <location evidence="1">Nucleus</location>
    </subcellularLocation>
</comment>
<feature type="region of interest" description="Disordered" evidence="4">
    <location>
        <begin position="642"/>
        <end position="666"/>
    </location>
</feature>
<evidence type="ECO:0000313" key="5">
    <source>
        <dbReference type="EMBL" id="KAG0267373.1"/>
    </source>
</evidence>
<feature type="compositionally biased region" description="Polar residues" evidence="4">
    <location>
        <begin position="937"/>
        <end position="949"/>
    </location>
</feature>
<dbReference type="PANTHER" id="PTHR28608:SF1">
    <property type="entry name" value="INTEGRATOR COMPLEX SUBUNIT 2"/>
    <property type="match status" value="1"/>
</dbReference>
<dbReference type="PANTHER" id="PTHR28608">
    <property type="entry name" value="INTEGRATOR COMPLEX SUBUNIT 2"/>
    <property type="match status" value="1"/>
</dbReference>
<evidence type="ECO:0000256" key="1">
    <source>
        <dbReference type="ARBA" id="ARBA00004123"/>
    </source>
</evidence>
<evidence type="ECO:0000256" key="2">
    <source>
        <dbReference type="ARBA" id="ARBA00006705"/>
    </source>
</evidence>
<proteinExistence type="inferred from homology"/>
<dbReference type="AlphaFoldDB" id="A0AAD4D4Y4"/>
<reference evidence="5" key="1">
    <citation type="journal article" date="2020" name="Fungal Divers.">
        <title>Resolving the Mortierellaceae phylogeny through synthesis of multi-gene phylogenetics and phylogenomics.</title>
        <authorList>
            <person name="Vandepol N."/>
            <person name="Liber J."/>
            <person name="Desiro A."/>
            <person name="Na H."/>
            <person name="Kennedy M."/>
            <person name="Barry K."/>
            <person name="Grigoriev I.V."/>
            <person name="Miller A.N."/>
            <person name="O'Donnell K."/>
            <person name="Stajich J.E."/>
            <person name="Bonito G."/>
        </authorList>
    </citation>
    <scope>NUCLEOTIDE SEQUENCE</scope>
    <source>
        <strain evidence="5">NRRL 28262</strain>
    </source>
</reference>
<gene>
    <name evidence="5" type="primary">INTS2</name>
    <name evidence="5" type="ORF">BGZ95_002861</name>
</gene>
<dbReference type="InterPro" id="IPR029321">
    <property type="entry name" value="INTS2"/>
</dbReference>
<evidence type="ECO:0000256" key="3">
    <source>
        <dbReference type="ARBA" id="ARBA00023242"/>
    </source>
</evidence>
<accession>A0AAD4D4Y4</accession>
<comment type="caution">
    <text evidence="5">The sequence shown here is derived from an EMBL/GenBank/DDBJ whole genome shotgun (WGS) entry which is preliminary data.</text>
</comment>
<dbReference type="EMBL" id="JAAAIL010001625">
    <property type="protein sequence ID" value="KAG0267373.1"/>
    <property type="molecule type" value="Genomic_DNA"/>
</dbReference>
<dbReference type="Proteomes" id="UP001194580">
    <property type="component" value="Unassembled WGS sequence"/>
</dbReference>
<evidence type="ECO:0000256" key="4">
    <source>
        <dbReference type="SAM" id="MobiDB-lite"/>
    </source>
</evidence>
<name>A0AAD4D4Y4_9FUNG</name>
<keyword evidence="3" id="KW-0539">Nucleus</keyword>
<organism evidence="5 6">
    <name type="scientific">Linnemannia exigua</name>
    <dbReference type="NCBI Taxonomy" id="604196"/>
    <lineage>
        <taxon>Eukaryota</taxon>
        <taxon>Fungi</taxon>
        <taxon>Fungi incertae sedis</taxon>
        <taxon>Mucoromycota</taxon>
        <taxon>Mortierellomycotina</taxon>
        <taxon>Mortierellomycetes</taxon>
        <taxon>Mortierellales</taxon>
        <taxon>Mortierellaceae</taxon>
        <taxon>Linnemannia</taxon>
    </lineage>
</organism>
<dbReference type="Pfam" id="PF14750">
    <property type="entry name" value="INTS2"/>
    <property type="match status" value="3"/>
</dbReference>
<protein>
    <submittedName>
        <fullName evidence="5">Integrator complex subunit 2</fullName>
    </submittedName>
</protein>